<keyword evidence="1" id="KW-0472">Membrane</keyword>
<reference evidence="3" key="2">
    <citation type="submission" date="2021-08" db="EMBL/GenBank/DDBJ databases">
        <authorList>
            <person name="Tani A."/>
            <person name="Ola A."/>
            <person name="Ogura Y."/>
            <person name="Katsura K."/>
            <person name="Hayashi T."/>
        </authorList>
    </citation>
    <scope>NUCLEOTIDE SEQUENCE</scope>
    <source>
        <strain evidence="3">DSM 21893</strain>
    </source>
</reference>
<proteinExistence type="predicted"/>
<evidence type="ECO:0008006" key="5">
    <source>
        <dbReference type="Google" id="ProtNLM"/>
    </source>
</evidence>
<keyword evidence="2" id="KW-0732">Signal</keyword>
<name>A0AAV4ZBE8_9HYPH</name>
<keyword evidence="1" id="KW-1133">Transmembrane helix</keyword>
<evidence type="ECO:0000256" key="1">
    <source>
        <dbReference type="SAM" id="Phobius"/>
    </source>
</evidence>
<feature type="signal peptide" evidence="2">
    <location>
        <begin position="1"/>
        <end position="20"/>
    </location>
</feature>
<dbReference type="RefSeq" id="WP_192215672.1">
    <property type="nucleotide sequence ID" value="NZ_BPQF01000019.1"/>
</dbReference>
<organism evidence="3 4">
    <name type="scientific">Methylobacterium bullatum</name>
    <dbReference type="NCBI Taxonomy" id="570505"/>
    <lineage>
        <taxon>Bacteria</taxon>
        <taxon>Pseudomonadati</taxon>
        <taxon>Pseudomonadota</taxon>
        <taxon>Alphaproteobacteria</taxon>
        <taxon>Hyphomicrobiales</taxon>
        <taxon>Methylobacteriaceae</taxon>
        <taxon>Methylobacterium</taxon>
    </lineage>
</organism>
<keyword evidence="4" id="KW-1185">Reference proteome</keyword>
<dbReference type="EMBL" id="BPQF01000019">
    <property type="protein sequence ID" value="GJD41302.1"/>
    <property type="molecule type" value="Genomic_DNA"/>
</dbReference>
<feature type="chain" id="PRO_5043528741" description="Tip attachment protein J domain-containing protein" evidence="2">
    <location>
        <begin position="21"/>
        <end position="885"/>
    </location>
</feature>
<evidence type="ECO:0000313" key="4">
    <source>
        <dbReference type="Proteomes" id="UP001055307"/>
    </source>
</evidence>
<evidence type="ECO:0000256" key="2">
    <source>
        <dbReference type="SAM" id="SignalP"/>
    </source>
</evidence>
<dbReference type="AlphaFoldDB" id="A0AAV4ZBE8"/>
<evidence type="ECO:0000313" key="3">
    <source>
        <dbReference type="EMBL" id="GJD41302.1"/>
    </source>
</evidence>
<accession>A0AAV4ZBE8</accession>
<keyword evidence="1" id="KW-0812">Transmembrane</keyword>
<dbReference type="Proteomes" id="UP001055307">
    <property type="component" value="Unassembled WGS sequence"/>
</dbReference>
<reference evidence="3" key="1">
    <citation type="journal article" date="2016" name="Front. Microbiol.">
        <title>Genome Sequence of the Piezophilic, Mesophilic Sulfate-Reducing Bacterium Desulfovibrio indicus J2T.</title>
        <authorList>
            <person name="Cao J."/>
            <person name="Maignien L."/>
            <person name="Shao Z."/>
            <person name="Alain K."/>
            <person name="Jebbar M."/>
        </authorList>
    </citation>
    <scope>NUCLEOTIDE SEQUENCE</scope>
    <source>
        <strain evidence="3">DSM 21893</strain>
    </source>
</reference>
<feature type="transmembrane region" description="Helical" evidence="1">
    <location>
        <begin position="30"/>
        <end position="52"/>
    </location>
</feature>
<gene>
    <name evidence="3" type="ORF">OICFNHDK_3785</name>
</gene>
<comment type="caution">
    <text evidence="3">The sequence shown here is derived from an EMBL/GenBank/DDBJ whole genome shotgun (WGS) entry which is preliminary data.</text>
</comment>
<sequence>MVEAIGLAIISAFTTSAALASAIATTTVLGVSIGTIVGTAVVLGGSLLVSALTTPDTRQKVQAQQFSTRQSLPARRRVYGRTKLAGPKLEWKGYNGCFVNALYHCEGPIGGYDEFWFEDKKSALPTGSLGGFTGIAPWQQYVSVEAHLGTEDQIASNVLTTRLPWWTANDRLAGCAYTVAFHAPPAEKDFKKFYPSGTWPEHRVVLRGSVVRNVNDPAQTSNPATWQWSETPALCIRDHLTHQLWGMKVPESLIDDVSFGAKAFTDSAPVTRKDGAVIARYALGGAFDLTEEPADVLQGMLNACDGRLFLTVDGKIGISGGTYVAPEVTLRDPQIISVTVEKGSKKRASFNRMKISYVSPRHDYQVIEGDPWEDYDAQSEAGEILETDFARPWVQDHNQLRRLAKIFCAKGNPEWRITGMVTDRSGLPALFEDIIRLVLPRYGIDAVFTVDRAVASADGSTCTFDMTSLDPTCYDFNAATEEGITPALPNESTGAEPLAPPVGLLAYIERRAVGGNVNAAFLVLTASPPSRLDLSLIGRYRRVGTTDWIDMRADSDSRSRVVSDVLADGAEYEPQGALAGYDRAAQSVWLGTNPITIIATSDNVAPSAPTYTSATLSGTTVNHAVKQSSSANARNIRLSRVNGFGKVFADAALSVTEALSPNQTDTLTDTISLGYINWWLTAQNASGVSSPASDPKSLLYVTQPGAKNSFPNDLTNAEWVKTGSTATLSGAGPDGNAATMIAETATTGTHIVSYKSTTFVSGAKVRAVWGLKAAGRTAGRIDLLNSAGTGNGDYVRTVFDLTAGTVTVGTPNGATFSGVTATIQRVSADFWLIVITADTSASSGTGGVIAIEDRLNLGSGGAVISYAGDTTKGLLAWACSLAPVT</sequence>
<protein>
    <recommendedName>
        <fullName evidence="5">Tip attachment protein J domain-containing protein</fullName>
    </recommendedName>
</protein>